<feature type="region of interest" description="Disordered" evidence="5">
    <location>
        <begin position="87"/>
        <end position="118"/>
    </location>
</feature>
<keyword evidence="2" id="KW-0217">Developmental protein</keyword>
<dbReference type="PANTHER" id="PTHR34359">
    <property type="entry name" value="CLAVATA3/ESR (CLE)-RELATED PROTEIN 10"/>
    <property type="match status" value="1"/>
</dbReference>
<comment type="similarity">
    <text evidence="1">Belongs to the CLV3/ESR signal peptide family.</text>
</comment>
<keyword evidence="4" id="KW-0379">Hydroxylation</keyword>
<evidence type="ECO:0000313" key="6">
    <source>
        <dbReference type="EMBL" id="RDX61413.1"/>
    </source>
</evidence>
<dbReference type="EMBL" id="QJKJ01016161">
    <property type="protein sequence ID" value="RDX61413.1"/>
    <property type="molecule type" value="Genomic_DNA"/>
</dbReference>
<dbReference type="AlphaFoldDB" id="A0A371E5Y4"/>
<keyword evidence="7" id="KW-1185">Reference proteome</keyword>
<evidence type="ECO:0000313" key="7">
    <source>
        <dbReference type="Proteomes" id="UP000257109"/>
    </source>
</evidence>
<dbReference type="InterPro" id="IPR039618">
    <property type="entry name" value="CLE9-13"/>
</dbReference>
<keyword evidence="3" id="KW-0221">Differentiation</keyword>
<dbReference type="STRING" id="157652.A0A371E5Y4"/>
<dbReference type="GO" id="GO:0030154">
    <property type="term" value="P:cell differentiation"/>
    <property type="evidence" value="ECO:0007669"/>
    <property type="project" value="UniProtKB-KW"/>
</dbReference>
<evidence type="ECO:0000256" key="3">
    <source>
        <dbReference type="ARBA" id="ARBA00022782"/>
    </source>
</evidence>
<dbReference type="OrthoDB" id="753861at2759"/>
<dbReference type="PANTHER" id="PTHR34359:SF5">
    <property type="entry name" value="CLAVATA3_ESR (CLE)-RELATED PROTEIN 9"/>
    <property type="match status" value="1"/>
</dbReference>
<proteinExistence type="inferred from homology"/>
<gene>
    <name evidence="6" type="primary">CLE9</name>
    <name evidence="6" type="ORF">CR513_60359</name>
</gene>
<name>A0A371E5Y4_MUCPR</name>
<comment type="caution">
    <text evidence="6">The sequence shown here is derived from an EMBL/GenBank/DDBJ whole genome shotgun (WGS) entry which is preliminary data.</text>
</comment>
<feature type="non-terminal residue" evidence="6">
    <location>
        <position position="1"/>
    </location>
</feature>
<sequence>MAQLYLGTRHWAALASIQAHRFKLRSKPIVCVKFNHVITNCKVPSSTSPGNTLNRHHHPHLRYCDSFTKRNPRSLCTQLQRIHQRLSEAVPPSQDNEIAPRFGAEKRLVPSGPNPLHN</sequence>
<evidence type="ECO:0000256" key="1">
    <source>
        <dbReference type="ARBA" id="ARBA00005416"/>
    </source>
</evidence>
<accession>A0A371E5Y4</accession>
<evidence type="ECO:0000256" key="4">
    <source>
        <dbReference type="ARBA" id="ARBA00023278"/>
    </source>
</evidence>
<organism evidence="6 7">
    <name type="scientific">Mucuna pruriens</name>
    <name type="common">Velvet bean</name>
    <name type="synonym">Dolichos pruriens</name>
    <dbReference type="NCBI Taxonomy" id="157652"/>
    <lineage>
        <taxon>Eukaryota</taxon>
        <taxon>Viridiplantae</taxon>
        <taxon>Streptophyta</taxon>
        <taxon>Embryophyta</taxon>
        <taxon>Tracheophyta</taxon>
        <taxon>Spermatophyta</taxon>
        <taxon>Magnoliopsida</taxon>
        <taxon>eudicotyledons</taxon>
        <taxon>Gunneridae</taxon>
        <taxon>Pentapetalae</taxon>
        <taxon>rosids</taxon>
        <taxon>fabids</taxon>
        <taxon>Fabales</taxon>
        <taxon>Fabaceae</taxon>
        <taxon>Papilionoideae</taxon>
        <taxon>50 kb inversion clade</taxon>
        <taxon>NPAAA clade</taxon>
        <taxon>indigoferoid/millettioid clade</taxon>
        <taxon>Phaseoleae</taxon>
        <taxon>Mucuna</taxon>
    </lineage>
</organism>
<protein>
    <submittedName>
        <fullName evidence="6">CLAVATA3/ESR (CLE)-related protein 9</fullName>
    </submittedName>
</protein>
<evidence type="ECO:0000256" key="5">
    <source>
        <dbReference type="SAM" id="MobiDB-lite"/>
    </source>
</evidence>
<dbReference type="Proteomes" id="UP000257109">
    <property type="component" value="Unassembled WGS sequence"/>
</dbReference>
<reference evidence="6" key="1">
    <citation type="submission" date="2018-05" db="EMBL/GenBank/DDBJ databases">
        <title>Draft genome of Mucuna pruriens seed.</title>
        <authorList>
            <person name="Nnadi N.E."/>
            <person name="Vos R."/>
            <person name="Hasami M.H."/>
            <person name="Devisetty U.K."/>
            <person name="Aguiy J.C."/>
        </authorList>
    </citation>
    <scope>NUCLEOTIDE SEQUENCE [LARGE SCALE GENOMIC DNA]</scope>
    <source>
        <strain evidence="6">JCA_2017</strain>
    </source>
</reference>
<evidence type="ECO:0000256" key="2">
    <source>
        <dbReference type="ARBA" id="ARBA00022473"/>
    </source>
</evidence>